<dbReference type="PANTHER" id="PTHR47216">
    <property type="match status" value="1"/>
</dbReference>
<feature type="transmembrane region" description="Helical" evidence="1">
    <location>
        <begin position="247"/>
        <end position="265"/>
    </location>
</feature>
<proteinExistence type="predicted"/>
<evidence type="ECO:0000313" key="4">
    <source>
        <dbReference type="Proteomes" id="UP001233360"/>
    </source>
</evidence>
<name>A0ABU0USW0_ACIBI</name>
<feature type="domain" description="Tyrosine specific protein phosphatases" evidence="2">
    <location>
        <begin position="373"/>
        <end position="440"/>
    </location>
</feature>
<dbReference type="Proteomes" id="UP001233360">
    <property type="component" value="Unassembled WGS sequence"/>
</dbReference>
<gene>
    <name evidence="3" type="ORF">QE380_000550</name>
</gene>
<evidence type="ECO:0000256" key="1">
    <source>
        <dbReference type="SAM" id="Phobius"/>
    </source>
</evidence>
<keyword evidence="4" id="KW-1185">Reference proteome</keyword>
<organism evidence="3 4">
    <name type="scientific">Acinetobacter baylyi</name>
    <dbReference type="NCBI Taxonomy" id="202950"/>
    <lineage>
        <taxon>Bacteria</taxon>
        <taxon>Pseudomonadati</taxon>
        <taxon>Pseudomonadota</taxon>
        <taxon>Gammaproteobacteria</taxon>
        <taxon>Moraxellales</taxon>
        <taxon>Moraxellaceae</taxon>
        <taxon>Acinetobacter</taxon>
    </lineage>
</organism>
<dbReference type="InterPro" id="IPR029021">
    <property type="entry name" value="Prot-tyrosine_phosphatase-like"/>
</dbReference>
<comment type="caution">
    <text evidence="3">The sequence shown here is derived from an EMBL/GenBank/DDBJ whole genome shotgun (WGS) entry which is preliminary data.</text>
</comment>
<dbReference type="EMBL" id="JAUTBK010000002">
    <property type="protein sequence ID" value="MDQ1207627.1"/>
    <property type="molecule type" value="Genomic_DNA"/>
</dbReference>
<feature type="transmembrane region" description="Helical" evidence="1">
    <location>
        <begin position="134"/>
        <end position="152"/>
    </location>
</feature>
<dbReference type="SUPFAM" id="SSF52799">
    <property type="entry name" value="(Phosphotyrosine protein) phosphatases II"/>
    <property type="match status" value="1"/>
</dbReference>
<reference evidence="3 4" key="1">
    <citation type="submission" date="2023-07" db="EMBL/GenBank/DDBJ databases">
        <title>Functional and genomic diversity of the sorghum phyllosphere microbiome.</title>
        <authorList>
            <person name="Shade A."/>
        </authorList>
    </citation>
    <scope>NUCLEOTIDE SEQUENCE [LARGE SCALE GENOMIC DNA]</scope>
    <source>
        <strain evidence="3 4">SORGH_AS_0887</strain>
    </source>
</reference>
<dbReference type="InterPro" id="IPR000387">
    <property type="entry name" value="Tyr_Pase_dom"/>
</dbReference>
<dbReference type="InterPro" id="IPR000340">
    <property type="entry name" value="Dual-sp_phosphatase_cat-dom"/>
</dbReference>
<keyword evidence="1" id="KW-0812">Transmembrane</keyword>
<dbReference type="RefSeq" id="WP_307001902.1">
    <property type="nucleotide sequence ID" value="NZ_JAUTBK010000002.1"/>
</dbReference>
<feature type="transmembrane region" description="Helical" evidence="1">
    <location>
        <begin position="56"/>
        <end position="79"/>
    </location>
</feature>
<feature type="transmembrane region" description="Helical" evidence="1">
    <location>
        <begin position="224"/>
        <end position="241"/>
    </location>
</feature>
<evidence type="ECO:0000313" key="3">
    <source>
        <dbReference type="EMBL" id="MDQ1207627.1"/>
    </source>
</evidence>
<feature type="transmembrane region" description="Helical" evidence="1">
    <location>
        <begin position="164"/>
        <end position="180"/>
    </location>
</feature>
<dbReference type="CDD" id="cd03386">
    <property type="entry name" value="PAP2_Aur1_like"/>
    <property type="match status" value="1"/>
</dbReference>
<protein>
    <recommendedName>
        <fullName evidence="2">Tyrosine specific protein phosphatases domain-containing protein</fullName>
    </recommendedName>
</protein>
<keyword evidence="1" id="KW-0472">Membrane</keyword>
<dbReference type="Gene3D" id="3.90.190.10">
    <property type="entry name" value="Protein tyrosine phosphatase superfamily"/>
    <property type="match status" value="1"/>
</dbReference>
<feature type="transmembrane region" description="Helical" evidence="1">
    <location>
        <begin position="12"/>
        <end position="32"/>
    </location>
</feature>
<dbReference type="Pfam" id="PF00782">
    <property type="entry name" value="DSPc"/>
    <property type="match status" value="1"/>
</dbReference>
<accession>A0ABU0USW0</accession>
<dbReference type="PANTHER" id="PTHR47216:SF4">
    <property type="entry name" value="OS01G0859400 PROTEIN"/>
    <property type="match status" value="1"/>
</dbReference>
<sequence length="454" mass="53132">MQQQLQKQSGTWKWGILCLIILAPFFFLSYGFSNQYAAGLTQVRSIVFEWEQLIPLWPWTIIPYWSIDLFYGLSLLFCWNKFELKQHALRLFTAQLISISCFLLFPLKFSFERPELHGFFGLWFDILMGFDKPFNQAPSLHIVLLIILWDFYRRHVASSCRWVVNIWSCLIGLSVLTTWQHHFIDIPTGIIVGALCLWFFPLYVKAPYQTQIHQVRTTKHFKLASYYLLGAIVLCIIAWQIRNWALWLFYPALSLFLVSLAYILVRPHFFQKQANGKMTIAALILFGPYLMFAWLNSRLWTKKHPEDSLIFEHKHSQLKIFLGRIPSQAHTTKYTAIFDCCAELPVATQSTYQQYLTLDLIAVQADQLQYAVEAFEKLIQQSQQHAHPSILIYCALGYSRSTAVLCAWLIKNQQAVNIKNALQFIRVARPWVKLSEQQIEQINLYQLRLMESVP</sequence>
<dbReference type="InterPro" id="IPR020422">
    <property type="entry name" value="TYR_PHOSPHATASE_DUAL_dom"/>
</dbReference>
<evidence type="ECO:0000259" key="2">
    <source>
        <dbReference type="PROSITE" id="PS50056"/>
    </source>
</evidence>
<feature type="transmembrane region" description="Helical" evidence="1">
    <location>
        <begin position="186"/>
        <end position="204"/>
    </location>
</feature>
<feature type="transmembrane region" description="Helical" evidence="1">
    <location>
        <begin position="277"/>
        <end position="295"/>
    </location>
</feature>
<dbReference type="PROSITE" id="PS50056">
    <property type="entry name" value="TYR_PHOSPHATASE_2"/>
    <property type="match status" value="1"/>
</dbReference>
<feature type="transmembrane region" description="Helical" evidence="1">
    <location>
        <begin position="91"/>
        <end position="111"/>
    </location>
</feature>
<dbReference type="SMART" id="SM00195">
    <property type="entry name" value="DSPc"/>
    <property type="match status" value="1"/>
</dbReference>
<keyword evidence="1" id="KW-1133">Transmembrane helix</keyword>